<dbReference type="AlphaFoldDB" id="A0A8S1DGL7"/>
<organism evidence="1 2">
    <name type="scientific">Cloeon dipterum</name>
    <dbReference type="NCBI Taxonomy" id="197152"/>
    <lineage>
        <taxon>Eukaryota</taxon>
        <taxon>Metazoa</taxon>
        <taxon>Ecdysozoa</taxon>
        <taxon>Arthropoda</taxon>
        <taxon>Hexapoda</taxon>
        <taxon>Insecta</taxon>
        <taxon>Pterygota</taxon>
        <taxon>Palaeoptera</taxon>
        <taxon>Ephemeroptera</taxon>
        <taxon>Pisciforma</taxon>
        <taxon>Baetidae</taxon>
        <taxon>Cloeon</taxon>
    </lineage>
</organism>
<dbReference type="Proteomes" id="UP000494165">
    <property type="component" value="Unassembled WGS sequence"/>
</dbReference>
<evidence type="ECO:0000313" key="2">
    <source>
        <dbReference type="Proteomes" id="UP000494165"/>
    </source>
</evidence>
<sequence length="71" mass="8137">MHAFSQMSLKVCLEHTNDIEFTQLTALAQRLHTFNIPLRSHTRVHDRRLRSSLNADFKERAHPIGTAGELA</sequence>
<proteinExistence type="predicted"/>
<accession>A0A8S1DGL7</accession>
<name>A0A8S1DGL7_9INSE</name>
<reference evidence="1 2" key="1">
    <citation type="submission" date="2020-04" db="EMBL/GenBank/DDBJ databases">
        <authorList>
            <person name="Alioto T."/>
            <person name="Alioto T."/>
            <person name="Gomez Garrido J."/>
        </authorList>
    </citation>
    <scope>NUCLEOTIDE SEQUENCE [LARGE SCALE GENOMIC DNA]</scope>
</reference>
<comment type="caution">
    <text evidence="1">The sequence shown here is derived from an EMBL/GenBank/DDBJ whole genome shotgun (WGS) entry which is preliminary data.</text>
</comment>
<gene>
    <name evidence="1" type="ORF">CLODIP_2_CD07562</name>
</gene>
<protein>
    <submittedName>
        <fullName evidence="1">Uncharacterized protein</fullName>
    </submittedName>
</protein>
<evidence type="ECO:0000313" key="1">
    <source>
        <dbReference type="EMBL" id="CAB3379317.1"/>
    </source>
</evidence>
<dbReference type="EMBL" id="CADEPI010000183">
    <property type="protein sequence ID" value="CAB3379317.1"/>
    <property type="molecule type" value="Genomic_DNA"/>
</dbReference>
<keyword evidence="2" id="KW-1185">Reference proteome</keyword>